<proteinExistence type="predicted"/>
<evidence type="ECO:0000313" key="1">
    <source>
        <dbReference type="EMBL" id="KAA6392960.1"/>
    </source>
</evidence>
<protein>
    <submittedName>
        <fullName evidence="1">Uncharacterized protein</fullName>
    </submittedName>
</protein>
<gene>
    <name evidence="1" type="ORF">EZS28_011513</name>
</gene>
<sequence length="195" mass="23253">MKLLRMDSKSLPTSLTIQRVAIQRRVNVVAENRNKIPSYLRFRHHYEAEIYVPMRRKRLRKLFAKSEMILNLKEKSKPIVHENIVAILIRVQKFIIDTIWICIDSRKKGEDFIFNSDNYIKLWALITLEEEKNIEVIMEEQLNKNFKKHCKINTQNSGRVSGQCNDSYYGLATRSDFIQLESYYNKYSINYQTII</sequence>
<name>A0A5J4WDJ7_9EUKA</name>
<evidence type="ECO:0000313" key="2">
    <source>
        <dbReference type="Proteomes" id="UP000324800"/>
    </source>
</evidence>
<accession>A0A5J4WDJ7</accession>
<dbReference type="Proteomes" id="UP000324800">
    <property type="component" value="Unassembled WGS sequence"/>
</dbReference>
<dbReference type="EMBL" id="SNRW01002385">
    <property type="protein sequence ID" value="KAA6392960.1"/>
    <property type="molecule type" value="Genomic_DNA"/>
</dbReference>
<organism evidence="1 2">
    <name type="scientific">Streblomastix strix</name>
    <dbReference type="NCBI Taxonomy" id="222440"/>
    <lineage>
        <taxon>Eukaryota</taxon>
        <taxon>Metamonada</taxon>
        <taxon>Preaxostyla</taxon>
        <taxon>Oxymonadida</taxon>
        <taxon>Streblomastigidae</taxon>
        <taxon>Streblomastix</taxon>
    </lineage>
</organism>
<dbReference type="AlphaFoldDB" id="A0A5J4WDJ7"/>
<reference evidence="1 2" key="1">
    <citation type="submission" date="2019-03" db="EMBL/GenBank/DDBJ databases">
        <title>Single cell metagenomics reveals metabolic interactions within the superorganism composed of flagellate Streblomastix strix and complex community of Bacteroidetes bacteria on its surface.</title>
        <authorList>
            <person name="Treitli S.C."/>
            <person name="Kolisko M."/>
            <person name="Husnik F."/>
            <person name="Keeling P."/>
            <person name="Hampl V."/>
        </authorList>
    </citation>
    <scope>NUCLEOTIDE SEQUENCE [LARGE SCALE GENOMIC DNA]</scope>
    <source>
        <strain evidence="1">ST1C</strain>
    </source>
</reference>
<comment type="caution">
    <text evidence="1">The sequence shown here is derived from an EMBL/GenBank/DDBJ whole genome shotgun (WGS) entry which is preliminary data.</text>
</comment>